<keyword evidence="1" id="KW-0808">Transferase</keyword>
<dbReference type="InterPro" id="IPR029044">
    <property type="entry name" value="Nucleotide-diphossugar_trans"/>
</dbReference>
<proteinExistence type="predicted"/>
<accession>A0A3A4R5A8</accession>
<dbReference type="PANTHER" id="PTHR21485:SF6">
    <property type="entry name" value="N-ACYLNEURAMINATE CYTIDYLYLTRANSFERASE-RELATED"/>
    <property type="match status" value="1"/>
</dbReference>
<dbReference type="Proteomes" id="UP000266426">
    <property type="component" value="Unassembled WGS sequence"/>
</dbReference>
<dbReference type="GO" id="GO:0008781">
    <property type="term" value="F:N-acylneuraminate cytidylyltransferase activity"/>
    <property type="evidence" value="ECO:0007669"/>
    <property type="project" value="TreeGrafter"/>
</dbReference>
<dbReference type="PANTHER" id="PTHR21485">
    <property type="entry name" value="HAD SUPERFAMILY MEMBERS CMAS AND KDSC"/>
    <property type="match status" value="1"/>
</dbReference>
<dbReference type="Pfam" id="PF02348">
    <property type="entry name" value="CTP_transf_3"/>
    <property type="match status" value="1"/>
</dbReference>
<gene>
    <name evidence="1" type="ORF">C4541_05410</name>
</gene>
<dbReference type="SUPFAM" id="SSF53448">
    <property type="entry name" value="Nucleotide-diphospho-sugar transferases"/>
    <property type="match status" value="1"/>
</dbReference>
<dbReference type="InterPro" id="IPR003329">
    <property type="entry name" value="Cytidylyl_trans"/>
</dbReference>
<organism evidence="1 2">
    <name type="scientific">Candidatus Auribacter fodinae</name>
    <dbReference type="NCBI Taxonomy" id="2093366"/>
    <lineage>
        <taxon>Bacteria</taxon>
        <taxon>Pseudomonadati</taxon>
        <taxon>Candidatus Auribacterota</taxon>
        <taxon>Candidatus Auribacteria</taxon>
        <taxon>Candidatus Auribacterales</taxon>
        <taxon>Candidatus Auribacteraceae</taxon>
        <taxon>Candidatus Auribacter</taxon>
    </lineage>
</organism>
<evidence type="ECO:0000313" key="2">
    <source>
        <dbReference type="Proteomes" id="UP000266426"/>
    </source>
</evidence>
<dbReference type="Gene3D" id="3.90.550.10">
    <property type="entry name" value="Spore Coat Polysaccharide Biosynthesis Protein SpsA, Chain A"/>
    <property type="match status" value="1"/>
</dbReference>
<name>A0A3A4R5A8_9BACT</name>
<reference evidence="1 2" key="1">
    <citation type="journal article" date="2017" name="ISME J.">
        <title>Energy and carbon metabolisms in a deep terrestrial subsurface fluid microbial community.</title>
        <authorList>
            <person name="Momper L."/>
            <person name="Jungbluth S.P."/>
            <person name="Lee M.D."/>
            <person name="Amend J.P."/>
        </authorList>
    </citation>
    <scope>NUCLEOTIDE SEQUENCE [LARGE SCALE GENOMIC DNA]</scope>
    <source>
        <strain evidence="1">SURF_26</strain>
    </source>
</reference>
<evidence type="ECO:0000313" key="1">
    <source>
        <dbReference type="EMBL" id="RJP59823.1"/>
    </source>
</evidence>
<dbReference type="CDD" id="cd02513">
    <property type="entry name" value="CMP-NeuAc_Synthase"/>
    <property type="match status" value="1"/>
</dbReference>
<sequence length="243" mass="27654">MNVLGFIPARAGSERVKNKNIRELKGKPLIAYTIEAALNAASINRVVVSTDSQEIASTARQWGAEVPFMRPAEIAGRNSTEMEFFLHALDWFSAHEQYEPDLIVLLYPTSPFRRTKTIDRAVETMMKHQEADSLRSITACTEHPYKMWRIDGDYLKPFVRGEEPNMHTWSYCRLPQVYIQNASIYITKPATLYNKKSPTGDLIVPFVMDAQESIDINTPLDFAFAEMIMEKDLLNEEIAGKSS</sequence>
<comment type="caution">
    <text evidence="1">The sequence shown here is derived from an EMBL/GenBank/DDBJ whole genome shotgun (WGS) entry which is preliminary data.</text>
</comment>
<dbReference type="AlphaFoldDB" id="A0A3A4R5A8"/>
<dbReference type="EMBL" id="QZJZ01000041">
    <property type="protein sequence ID" value="RJP59823.1"/>
    <property type="molecule type" value="Genomic_DNA"/>
</dbReference>
<dbReference type="InterPro" id="IPR050793">
    <property type="entry name" value="CMP-NeuNAc_synthase"/>
</dbReference>
<protein>
    <submittedName>
        <fullName evidence="1">Acylneuraminate cytidylyltransferase family protein</fullName>
    </submittedName>
</protein>
<keyword evidence="1" id="KW-0548">Nucleotidyltransferase</keyword>